<organism evidence="2 3">
    <name type="scientific">Paraglomus brasilianum</name>
    <dbReference type="NCBI Taxonomy" id="144538"/>
    <lineage>
        <taxon>Eukaryota</taxon>
        <taxon>Fungi</taxon>
        <taxon>Fungi incertae sedis</taxon>
        <taxon>Mucoromycota</taxon>
        <taxon>Glomeromycotina</taxon>
        <taxon>Glomeromycetes</taxon>
        <taxon>Paraglomerales</taxon>
        <taxon>Paraglomeraceae</taxon>
        <taxon>Paraglomus</taxon>
    </lineage>
</organism>
<comment type="caution">
    <text evidence="2">The sequence shown here is derived from an EMBL/GenBank/DDBJ whole genome shotgun (WGS) entry which is preliminary data.</text>
</comment>
<accession>A0A9N9HD09</accession>
<protein>
    <submittedName>
        <fullName evidence="2">4449_t:CDS:1</fullName>
    </submittedName>
</protein>
<reference evidence="2" key="1">
    <citation type="submission" date="2021-06" db="EMBL/GenBank/DDBJ databases">
        <authorList>
            <person name="Kallberg Y."/>
            <person name="Tangrot J."/>
            <person name="Rosling A."/>
        </authorList>
    </citation>
    <scope>NUCLEOTIDE SEQUENCE</scope>
    <source>
        <strain evidence="2">BR232B</strain>
    </source>
</reference>
<sequence>FLNCSINDENVDIQRRFNAQAKSLSVHPNDEEDVDNTESSRTSESAIKDKPKFNLIEFQNIVLSIKDSD</sequence>
<name>A0A9N9HD09_9GLOM</name>
<feature type="non-terminal residue" evidence="2">
    <location>
        <position position="69"/>
    </location>
</feature>
<dbReference type="Proteomes" id="UP000789739">
    <property type="component" value="Unassembled WGS sequence"/>
</dbReference>
<feature type="non-terminal residue" evidence="2">
    <location>
        <position position="1"/>
    </location>
</feature>
<proteinExistence type="predicted"/>
<evidence type="ECO:0000256" key="1">
    <source>
        <dbReference type="SAM" id="MobiDB-lite"/>
    </source>
</evidence>
<evidence type="ECO:0000313" key="2">
    <source>
        <dbReference type="EMBL" id="CAG8664633.1"/>
    </source>
</evidence>
<dbReference type="EMBL" id="CAJVPI010004044">
    <property type="protein sequence ID" value="CAG8664633.1"/>
    <property type="molecule type" value="Genomic_DNA"/>
</dbReference>
<keyword evidence="3" id="KW-1185">Reference proteome</keyword>
<gene>
    <name evidence="2" type="ORF">PBRASI_LOCUS10977</name>
</gene>
<dbReference type="AlphaFoldDB" id="A0A9N9HD09"/>
<evidence type="ECO:0000313" key="3">
    <source>
        <dbReference type="Proteomes" id="UP000789739"/>
    </source>
</evidence>
<feature type="region of interest" description="Disordered" evidence="1">
    <location>
        <begin position="22"/>
        <end position="46"/>
    </location>
</feature>